<dbReference type="RefSeq" id="WP_194269200.1">
    <property type="nucleotide sequence ID" value="NZ_CP063356.2"/>
</dbReference>
<gene>
    <name evidence="1" type="ORF">AWH56_006880</name>
</gene>
<evidence type="ECO:0000313" key="1">
    <source>
        <dbReference type="EMBL" id="QOY37346.1"/>
    </source>
</evidence>
<accession>A0A7S7LAJ1</accession>
<dbReference type="EMBL" id="CP063356">
    <property type="protein sequence ID" value="QOY37346.1"/>
    <property type="molecule type" value="Genomic_DNA"/>
</dbReference>
<evidence type="ECO:0000313" key="2">
    <source>
        <dbReference type="Proteomes" id="UP000180175"/>
    </source>
</evidence>
<dbReference type="Proteomes" id="UP000180175">
    <property type="component" value="Chromosome"/>
</dbReference>
<keyword evidence="2" id="KW-1185">Reference proteome</keyword>
<protein>
    <submittedName>
        <fullName evidence="1">Uncharacterized protein</fullName>
    </submittedName>
</protein>
<sequence>MNRLGHEINNAIIHEFVTMHIEFMKTLVIVMEEDELGRKILDIIRKKV</sequence>
<dbReference type="AlphaFoldDB" id="A0A7S7LAJ1"/>
<name>A0A7S7LAJ1_9BACI</name>
<dbReference type="KEGG" id="aia:AWH56_006880"/>
<proteinExistence type="predicted"/>
<reference evidence="1 2" key="2">
    <citation type="journal article" date="2019" name="Int. J. Syst. Evol. Microbiol.">
        <title>Anaerobacillus isosaccharinicus sp. nov., an alkaliphilic bacterium which degrades isosaccharinic acid.</title>
        <authorList>
            <person name="Bassil N.M."/>
            <person name="Lloyd J.R."/>
        </authorList>
    </citation>
    <scope>NUCLEOTIDE SEQUENCE [LARGE SCALE GENOMIC DNA]</scope>
    <source>
        <strain evidence="1 2">NB2006</strain>
    </source>
</reference>
<organism evidence="1 2">
    <name type="scientific">Anaerobacillus isosaccharinicus</name>
    <dbReference type="NCBI Taxonomy" id="1532552"/>
    <lineage>
        <taxon>Bacteria</taxon>
        <taxon>Bacillati</taxon>
        <taxon>Bacillota</taxon>
        <taxon>Bacilli</taxon>
        <taxon>Bacillales</taxon>
        <taxon>Bacillaceae</taxon>
        <taxon>Anaerobacillus</taxon>
    </lineage>
</organism>
<reference evidence="1 2" key="1">
    <citation type="journal article" date="2017" name="Genome Announc.">
        <title>Draft Genome Sequences of Four Alkaliphilic Bacteria Belonging to the Anaerobacillus Genus.</title>
        <authorList>
            <person name="Bassil N.M."/>
            <person name="Lloyd J.R."/>
        </authorList>
    </citation>
    <scope>NUCLEOTIDE SEQUENCE [LARGE SCALE GENOMIC DNA]</scope>
    <source>
        <strain evidence="1 2">NB2006</strain>
    </source>
</reference>